<dbReference type="PANTHER" id="PTHR19441">
    <property type="entry name" value="WHEY ACDIC PROTEIN WAP"/>
    <property type="match status" value="1"/>
</dbReference>
<evidence type="ECO:0000256" key="2">
    <source>
        <dbReference type="ARBA" id="ARBA00023157"/>
    </source>
</evidence>
<dbReference type="SUPFAM" id="SSF57256">
    <property type="entry name" value="Elafin-like"/>
    <property type="match status" value="3"/>
</dbReference>
<feature type="domain" description="WAP" evidence="3">
    <location>
        <begin position="47"/>
        <end position="96"/>
    </location>
</feature>
<keyword evidence="1" id="KW-0732">Signal</keyword>
<dbReference type="Pfam" id="PF00095">
    <property type="entry name" value="WAP"/>
    <property type="match status" value="3"/>
</dbReference>
<name>A0A7K7JSD8_AGEPH</name>
<dbReference type="GO" id="GO:0005615">
    <property type="term" value="C:extracellular space"/>
    <property type="evidence" value="ECO:0007669"/>
    <property type="project" value="TreeGrafter"/>
</dbReference>
<dbReference type="InterPro" id="IPR050514">
    <property type="entry name" value="WAP_four-disulfide_core"/>
</dbReference>
<accession>A0A7K7JSD8</accession>
<feature type="domain" description="WAP" evidence="3">
    <location>
        <begin position="1"/>
        <end position="46"/>
    </location>
</feature>
<dbReference type="GO" id="GO:0004867">
    <property type="term" value="F:serine-type endopeptidase inhibitor activity"/>
    <property type="evidence" value="ECO:0007669"/>
    <property type="project" value="TreeGrafter"/>
</dbReference>
<dbReference type="GO" id="GO:0019731">
    <property type="term" value="P:antibacterial humoral response"/>
    <property type="evidence" value="ECO:0007669"/>
    <property type="project" value="TreeGrafter"/>
</dbReference>
<gene>
    <name evidence="4" type="primary">Wap</name>
    <name evidence="4" type="ORF">AGEPHO_R13765</name>
</gene>
<organism evidence="4 5">
    <name type="scientific">Agelaius phoeniceus</name>
    <name type="common">Red-winged blackbird</name>
    <name type="synonym">Oriolus phoeniceus</name>
    <dbReference type="NCBI Taxonomy" id="39638"/>
    <lineage>
        <taxon>Eukaryota</taxon>
        <taxon>Metazoa</taxon>
        <taxon>Chordata</taxon>
        <taxon>Craniata</taxon>
        <taxon>Vertebrata</taxon>
        <taxon>Euteleostomi</taxon>
        <taxon>Archelosauria</taxon>
        <taxon>Archosauria</taxon>
        <taxon>Dinosauria</taxon>
        <taxon>Saurischia</taxon>
        <taxon>Theropoda</taxon>
        <taxon>Coelurosauria</taxon>
        <taxon>Aves</taxon>
        <taxon>Neognathae</taxon>
        <taxon>Neoaves</taxon>
        <taxon>Telluraves</taxon>
        <taxon>Australaves</taxon>
        <taxon>Passeriformes</taxon>
        <taxon>Passeroidea</taxon>
        <taxon>Icteridae</taxon>
        <taxon>Agelaius</taxon>
    </lineage>
</organism>
<dbReference type="SMART" id="SM00217">
    <property type="entry name" value="WAP"/>
    <property type="match status" value="3"/>
</dbReference>
<dbReference type="PRINTS" id="PR00003">
    <property type="entry name" value="4DISULPHCORE"/>
</dbReference>
<evidence type="ECO:0000313" key="5">
    <source>
        <dbReference type="Proteomes" id="UP000521525"/>
    </source>
</evidence>
<dbReference type="PANTHER" id="PTHR19441:SF30">
    <property type="entry name" value="ELAFIN"/>
    <property type="match status" value="1"/>
</dbReference>
<dbReference type="Gene3D" id="4.10.75.10">
    <property type="entry name" value="Elafin-like"/>
    <property type="match status" value="3"/>
</dbReference>
<feature type="non-terminal residue" evidence="4">
    <location>
        <position position="141"/>
    </location>
</feature>
<feature type="domain" description="WAP" evidence="3">
    <location>
        <begin position="97"/>
        <end position="141"/>
    </location>
</feature>
<proteinExistence type="predicted"/>
<dbReference type="InterPro" id="IPR036645">
    <property type="entry name" value="Elafin-like_sf"/>
</dbReference>
<feature type="non-terminal residue" evidence="4">
    <location>
        <position position="1"/>
    </location>
</feature>
<dbReference type="AlphaFoldDB" id="A0A7K7JSD8"/>
<sequence length="141" mass="15215">GKDGFCPVRAGLFPTYNCRAWCRHDGECPREEKCCLRGCDSVCLPPSTEKPGICPLAEEAPLAPCGTACTKDWQCPGAQKCCSSSSRCGSVCSAPEPEKPGECPKVRPQHASEPCTEMDSCSHDRDCSRQEKCCFSGCAMR</sequence>
<reference evidence="4 5" key="1">
    <citation type="submission" date="2019-09" db="EMBL/GenBank/DDBJ databases">
        <title>Bird 10,000 Genomes (B10K) Project - Family phase.</title>
        <authorList>
            <person name="Zhang G."/>
        </authorList>
    </citation>
    <scope>NUCLEOTIDE SEQUENCE [LARGE SCALE GENOMIC DNA]</scope>
    <source>
        <strain evidence="4">OUT-0050</strain>
        <tissue evidence="4">Muscle</tissue>
    </source>
</reference>
<dbReference type="InterPro" id="IPR008197">
    <property type="entry name" value="WAP_dom"/>
</dbReference>
<keyword evidence="2" id="KW-1015">Disulfide bond</keyword>
<dbReference type="GO" id="GO:0045087">
    <property type="term" value="P:innate immune response"/>
    <property type="evidence" value="ECO:0007669"/>
    <property type="project" value="TreeGrafter"/>
</dbReference>
<evidence type="ECO:0000313" key="4">
    <source>
        <dbReference type="EMBL" id="NWZ09410.1"/>
    </source>
</evidence>
<dbReference type="PROSITE" id="PS51390">
    <property type="entry name" value="WAP"/>
    <property type="match status" value="3"/>
</dbReference>
<evidence type="ECO:0000256" key="1">
    <source>
        <dbReference type="ARBA" id="ARBA00022729"/>
    </source>
</evidence>
<comment type="caution">
    <text evidence="4">The sequence shown here is derived from an EMBL/GenBank/DDBJ whole genome shotgun (WGS) entry which is preliminary data.</text>
</comment>
<evidence type="ECO:0000259" key="3">
    <source>
        <dbReference type="PROSITE" id="PS51390"/>
    </source>
</evidence>
<dbReference type="Proteomes" id="UP000521525">
    <property type="component" value="Unassembled WGS sequence"/>
</dbReference>
<dbReference type="EMBL" id="VZSP01001003">
    <property type="protein sequence ID" value="NWZ09410.1"/>
    <property type="molecule type" value="Genomic_DNA"/>
</dbReference>
<keyword evidence="5" id="KW-1185">Reference proteome</keyword>
<protein>
    <submittedName>
        <fullName evidence="4">WAP protein</fullName>
    </submittedName>
</protein>